<name>B4QJG9_DROSI</name>
<protein>
    <submittedName>
        <fullName evidence="2">GD14458</fullName>
    </submittedName>
</protein>
<dbReference type="Proteomes" id="UP000000304">
    <property type="component" value="Chromosome 3L"/>
</dbReference>
<proteinExistence type="predicted"/>
<evidence type="ECO:0000256" key="1">
    <source>
        <dbReference type="SAM" id="MobiDB-lite"/>
    </source>
</evidence>
<accession>B4QJG9</accession>
<keyword evidence="3" id="KW-1185">Reference proteome</keyword>
<evidence type="ECO:0000313" key="3">
    <source>
        <dbReference type="Proteomes" id="UP000000304"/>
    </source>
</evidence>
<dbReference type="AlphaFoldDB" id="B4QJG9"/>
<dbReference type="HOGENOM" id="CLU_2388552_0_0_1"/>
<gene>
    <name evidence="2" type="primary">Dsim\GD14458</name>
    <name evidence="2" type="ORF">Dsim_GD14458</name>
</gene>
<reference evidence="2 3" key="1">
    <citation type="journal article" date="2007" name="Nature">
        <title>Evolution of genes and genomes on the Drosophila phylogeny.</title>
        <authorList>
            <consortium name="Drosophila 12 Genomes Consortium"/>
            <person name="Clark A.G."/>
            <person name="Eisen M.B."/>
            <person name="Smith D.R."/>
            <person name="Bergman C.M."/>
            <person name="Oliver B."/>
            <person name="Markow T.A."/>
            <person name="Kaufman T.C."/>
            <person name="Kellis M."/>
            <person name="Gelbart W."/>
            <person name="Iyer V.N."/>
            <person name="Pollard D.A."/>
            <person name="Sackton T.B."/>
            <person name="Larracuente A.M."/>
            <person name="Singh N.D."/>
            <person name="Abad J.P."/>
            <person name="Abt D.N."/>
            <person name="Adryan B."/>
            <person name="Aguade M."/>
            <person name="Akashi H."/>
            <person name="Anderson W.W."/>
            <person name="Aquadro C.F."/>
            <person name="Ardell D.H."/>
            <person name="Arguello R."/>
            <person name="Artieri C.G."/>
            <person name="Barbash D.A."/>
            <person name="Barker D."/>
            <person name="Barsanti P."/>
            <person name="Batterham P."/>
            <person name="Batzoglou S."/>
            <person name="Begun D."/>
            <person name="Bhutkar A."/>
            <person name="Blanco E."/>
            <person name="Bosak S.A."/>
            <person name="Bradley R.K."/>
            <person name="Brand A.D."/>
            <person name="Brent M.R."/>
            <person name="Brooks A.N."/>
            <person name="Brown R.H."/>
            <person name="Butlin R.K."/>
            <person name="Caggese C."/>
            <person name="Calvi B.R."/>
            <person name="Bernardo de Carvalho A."/>
            <person name="Caspi A."/>
            <person name="Castrezana S."/>
            <person name="Celniker S.E."/>
            <person name="Chang J.L."/>
            <person name="Chapple C."/>
            <person name="Chatterji S."/>
            <person name="Chinwalla A."/>
            <person name="Civetta A."/>
            <person name="Clifton S.W."/>
            <person name="Comeron J.M."/>
            <person name="Costello J.C."/>
            <person name="Coyne J.A."/>
            <person name="Daub J."/>
            <person name="David R.G."/>
            <person name="Delcher A.L."/>
            <person name="Delehaunty K."/>
            <person name="Do C.B."/>
            <person name="Ebling H."/>
            <person name="Edwards K."/>
            <person name="Eickbush T."/>
            <person name="Evans J.D."/>
            <person name="Filipski A."/>
            <person name="Findeiss S."/>
            <person name="Freyhult E."/>
            <person name="Fulton L."/>
            <person name="Fulton R."/>
            <person name="Garcia A.C."/>
            <person name="Gardiner A."/>
            <person name="Garfield D.A."/>
            <person name="Garvin B.E."/>
            <person name="Gibson G."/>
            <person name="Gilbert D."/>
            <person name="Gnerre S."/>
            <person name="Godfrey J."/>
            <person name="Good R."/>
            <person name="Gotea V."/>
            <person name="Gravely B."/>
            <person name="Greenberg A.J."/>
            <person name="Griffiths-Jones S."/>
            <person name="Gross S."/>
            <person name="Guigo R."/>
            <person name="Gustafson E.A."/>
            <person name="Haerty W."/>
            <person name="Hahn M.W."/>
            <person name="Halligan D.L."/>
            <person name="Halpern A.L."/>
            <person name="Halter G.M."/>
            <person name="Han M.V."/>
            <person name="Heger A."/>
            <person name="Hillier L."/>
            <person name="Hinrichs A.S."/>
            <person name="Holmes I."/>
            <person name="Hoskins R.A."/>
            <person name="Hubisz M.J."/>
            <person name="Hultmark D."/>
            <person name="Huntley M.A."/>
            <person name="Jaffe D.B."/>
            <person name="Jagadeeshan S."/>
            <person name="Jeck W.R."/>
            <person name="Johnson J."/>
            <person name="Jones C.D."/>
            <person name="Jordan W.C."/>
            <person name="Karpen G.H."/>
            <person name="Kataoka E."/>
            <person name="Keightley P.D."/>
            <person name="Kheradpour P."/>
            <person name="Kirkness E.F."/>
            <person name="Koerich L.B."/>
            <person name="Kristiansen K."/>
            <person name="Kudrna D."/>
            <person name="Kulathinal R.J."/>
            <person name="Kumar S."/>
            <person name="Kwok R."/>
            <person name="Lander E."/>
            <person name="Langley C.H."/>
            <person name="Lapoint R."/>
            <person name="Lazzaro B.P."/>
            <person name="Lee S.J."/>
            <person name="Levesque L."/>
            <person name="Li R."/>
            <person name="Lin C.F."/>
            <person name="Lin M.F."/>
            <person name="Lindblad-Toh K."/>
            <person name="Llopart A."/>
            <person name="Long M."/>
            <person name="Low L."/>
            <person name="Lozovsky E."/>
            <person name="Lu J."/>
            <person name="Luo M."/>
            <person name="Machado C.A."/>
            <person name="Makalowski W."/>
            <person name="Marzo M."/>
            <person name="Matsuda M."/>
            <person name="Matzkin L."/>
            <person name="McAllister B."/>
            <person name="McBride C.S."/>
            <person name="McKernan B."/>
            <person name="McKernan K."/>
            <person name="Mendez-Lago M."/>
            <person name="Minx P."/>
            <person name="Mollenhauer M.U."/>
            <person name="Montooth K."/>
            <person name="Mount S.M."/>
            <person name="Mu X."/>
            <person name="Myers E."/>
            <person name="Negre B."/>
            <person name="Newfeld S."/>
            <person name="Nielsen R."/>
            <person name="Noor M.A."/>
            <person name="O'Grady P."/>
            <person name="Pachter L."/>
            <person name="Papaceit M."/>
            <person name="Parisi M.J."/>
            <person name="Parisi M."/>
            <person name="Parts L."/>
            <person name="Pedersen J.S."/>
            <person name="Pesole G."/>
            <person name="Phillippy A.M."/>
            <person name="Ponting C.P."/>
            <person name="Pop M."/>
            <person name="Porcelli D."/>
            <person name="Powell J.R."/>
            <person name="Prohaska S."/>
            <person name="Pruitt K."/>
            <person name="Puig M."/>
            <person name="Quesneville H."/>
            <person name="Ram K.R."/>
            <person name="Rand D."/>
            <person name="Rasmussen M.D."/>
            <person name="Reed L.K."/>
            <person name="Reenan R."/>
            <person name="Reily A."/>
            <person name="Remington K.A."/>
            <person name="Rieger T.T."/>
            <person name="Ritchie M.G."/>
            <person name="Robin C."/>
            <person name="Rogers Y.H."/>
            <person name="Rohde C."/>
            <person name="Rozas J."/>
            <person name="Rubenfield M.J."/>
            <person name="Ruiz A."/>
            <person name="Russo S."/>
            <person name="Salzberg S.L."/>
            <person name="Sanchez-Gracia A."/>
            <person name="Saranga D.J."/>
            <person name="Sato H."/>
            <person name="Schaeffer S.W."/>
            <person name="Schatz M.C."/>
            <person name="Schlenke T."/>
            <person name="Schwartz R."/>
            <person name="Segarra C."/>
            <person name="Singh R.S."/>
            <person name="Sirot L."/>
            <person name="Sirota M."/>
            <person name="Sisneros N.B."/>
            <person name="Smith C.D."/>
            <person name="Smith T.F."/>
            <person name="Spieth J."/>
            <person name="Stage D.E."/>
            <person name="Stark A."/>
            <person name="Stephan W."/>
            <person name="Strausberg R.L."/>
            <person name="Strempel S."/>
            <person name="Sturgill D."/>
            <person name="Sutton G."/>
            <person name="Sutton G.G."/>
            <person name="Tao W."/>
            <person name="Teichmann S."/>
            <person name="Tobari Y.N."/>
            <person name="Tomimura Y."/>
            <person name="Tsolas J.M."/>
            <person name="Valente V.L."/>
            <person name="Venter E."/>
            <person name="Venter J.C."/>
            <person name="Vicario S."/>
            <person name="Vieira F.G."/>
            <person name="Vilella A.J."/>
            <person name="Villasante A."/>
            <person name="Walenz B."/>
            <person name="Wang J."/>
            <person name="Wasserman M."/>
            <person name="Watts T."/>
            <person name="Wilson D."/>
            <person name="Wilson R.K."/>
            <person name="Wing R.A."/>
            <person name="Wolfner M.F."/>
            <person name="Wong A."/>
            <person name="Wong G.K."/>
            <person name="Wu C.I."/>
            <person name="Wu G."/>
            <person name="Yamamoto D."/>
            <person name="Yang H.P."/>
            <person name="Yang S.P."/>
            <person name="Yorke J.A."/>
            <person name="Yoshida K."/>
            <person name="Zdobnov E."/>
            <person name="Zhang P."/>
            <person name="Zhang Y."/>
            <person name="Zimin A.V."/>
            <person name="Baldwin J."/>
            <person name="Abdouelleil A."/>
            <person name="Abdulkadir J."/>
            <person name="Abebe A."/>
            <person name="Abera B."/>
            <person name="Abreu J."/>
            <person name="Acer S.C."/>
            <person name="Aftuck L."/>
            <person name="Alexander A."/>
            <person name="An P."/>
            <person name="Anderson E."/>
            <person name="Anderson S."/>
            <person name="Arachi H."/>
            <person name="Azer M."/>
            <person name="Bachantsang P."/>
            <person name="Barry A."/>
            <person name="Bayul T."/>
            <person name="Berlin A."/>
            <person name="Bessette D."/>
            <person name="Bloom T."/>
            <person name="Blye J."/>
            <person name="Boguslavskiy L."/>
            <person name="Bonnet C."/>
            <person name="Boukhgalter B."/>
            <person name="Bourzgui I."/>
            <person name="Brown A."/>
            <person name="Cahill P."/>
            <person name="Channer S."/>
            <person name="Cheshatsang Y."/>
            <person name="Chuda L."/>
            <person name="Citroen M."/>
            <person name="Collymore A."/>
            <person name="Cooke P."/>
            <person name="Costello M."/>
            <person name="D'Aco K."/>
            <person name="Daza R."/>
            <person name="De Haan G."/>
            <person name="DeGray S."/>
            <person name="DeMaso C."/>
            <person name="Dhargay N."/>
            <person name="Dooley K."/>
            <person name="Dooley E."/>
            <person name="Doricent M."/>
            <person name="Dorje P."/>
            <person name="Dorjee K."/>
            <person name="Dupes A."/>
            <person name="Elong R."/>
            <person name="Falk J."/>
            <person name="Farina A."/>
            <person name="Faro S."/>
            <person name="Ferguson D."/>
            <person name="Fisher S."/>
            <person name="Foley C.D."/>
            <person name="Franke A."/>
            <person name="Friedrich D."/>
            <person name="Gadbois L."/>
            <person name="Gearin G."/>
            <person name="Gearin C.R."/>
            <person name="Giannoukos G."/>
            <person name="Goode T."/>
            <person name="Graham J."/>
            <person name="Grandbois E."/>
            <person name="Grewal S."/>
            <person name="Gyaltsen K."/>
            <person name="Hafez N."/>
            <person name="Hagos B."/>
            <person name="Hall J."/>
            <person name="Henson C."/>
            <person name="Hollinger A."/>
            <person name="Honan T."/>
            <person name="Huard M.D."/>
            <person name="Hughes L."/>
            <person name="Hurhula B."/>
            <person name="Husby M.E."/>
            <person name="Kamat A."/>
            <person name="Kanga B."/>
            <person name="Kashin S."/>
            <person name="Khazanovich D."/>
            <person name="Kisner P."/>
            <person name="Lance K."/>
            <person name="Lara M."/>
            <person name="Lee W."/>
            <person name="Lennon N."/>
            <person name="Letendre F."/>
            <person name="LeVine R."/>
            <person name="Lipovsky A."/>
            <person name="Liu X."/>
            <person name="Liu J."/>
            <person name="Liu S."/>
            <person name="Lokyitsang T."/>
            <person name="Lokyitsang Y."/>
            <person name="Lubonja R."/>
            <person name="Lui A."/>
            <person name="MacDonald P."/>
            <person name="Magnisalis V."/>
            <person name="Maru K."/>
            <person name="Matthews C."/>
            <person name="McCusker W."/>
            <person name="McDonough S."/>
            <person name="Mehta T."/>
            <person name="Meldrim J."/>
            <person name="Meneus L."/>
            <person name="Mihai O."/>
            <person name="Mihalev A."/>
            <person name="Mihova T."/>
            <person name="Mittelman R."/>
            <person name="Mlenga V."/>
            <person name="Montmayeur A."/>
            <person name="Mulrain L."/>
            <person name="Navidi A."/>
            <person name="Naylor J."/>
            <person name="Negash T."/>
            <person name="Nguyen T."/>
            <person name="Nguyen N."/>
            <person name="Nicol R."/>
            <person name="Norbu C."/>
            <person name="Norbu N."/>
            <person name="Novod N."/>
            <person name="O'Neill B."/>
            <person name="Osman S."/>
            <person name="Markiewicz E."/>
            <person name="Oyono O.L."/>
            <person name="Patti C."/>
            <person name="Phunkhang P."/>
            <person name="Pierre F."/>
            <person name="Priest M."/>
            <person name="Raghuraman S."/>
            <person name="Rege F."/>
            <person name="Reyes R."/>
            <person name="Rise C."/>
            <person name="Rogov P."/>
            <person name="Ross K."/>
            <person name="Ryan E."/>
            <person name="Settipalli S."/>
            <person name="Shea T."/>
            <person name="Sherpa N."/>
            <person name="Shi L."/>
            <person name="Shih D."/>
            <person name="Sparrow T."/>
            <person name="Spaulding J."/>
            <person name="Stalker J."/>
            <person name="Stange-Thomann N."/>
            <person name="Stavropoulos S."/>
            <person name="Stone C."/>
            <person name="Strader C."/>
            <person name="Tesfaye S."/>
            <person name="Thomson T."/>
            <person name="Thoulutsang Y."/>
            <person name="Thoulutsang D."/>
            <person name="Topham K."/>
            <person name="Topping I."/>
            <person name="Tsamla T."/>
            <person name="Vassiliev H."/>
            <person name="Vo A."/>
            <person name="Wangchuk T."/>
            <person name="Wangdi T."/>
            <person name="Weiand M."/>
            <person name="Wilkinson J."/>
            <person name="Wilson A."/>
            <person name="Yadav S."/>
            <person name="Young G."/>
            <person name="Yu Q."/>
            <person name="Zembek L."/>
            <person name="Zhong D."/>
            <person name="Zimmer A."/>
            <person name="Zwirko Z."/>
            <person name="Jaffe D.B."/>
            <person name="Alvarez P."/>
            <person name="Brockman W."/>
            <person name="Butler J."/>
            <person name="Chin C."/>
            <person name="Gnerre S."/>
            <person name="Grabherr M."/>
            <person name="Kleber M."/>
            <person name="Mauceli E."/>
            <person name="MacCallum I."/>
        </authorList>
    </citation>
    <scope>NUCLEOTIDE SEQUENCE [LARGE SCALE GENOMIC DNA]</scope>
    <source>
        <strain evidence="3">white501</strain>
    </source>
</reference>
<feature type="region of interest" description="Disordered" evidence="1">
    <location>
        <begin position="27"/>
        <end position="77"/>
    </location>
</feature>
<feature type="compositionally biased region" description="Gly residues" evidence="1">
    <location>
        <begin position="39"/>
        <end position="52"/>
    </location>
</feature>
<organism evidence="2 3">
    <name type="scientific">Drosophila simulans</name>
    <name type="common">Fruit fly</name>
    <dbReference type="NCBI Taxonomy" id="7240"/>
    <lineage>
        <taxon>Eukaryota</taxon>
        <taxon>Metazoa</taxon>
        <taxon>Ecdysozoa</taxon>
        <taxon>Arthropoda</taxon>
        <taxon>Hexapoda</taxon>
        <taxon>Insecta</taxon>
        <taxon>Pterygota</taxon>
        <taxon>Neoptera</taxon>
        <taxon>Endopterygota</taxon>
        <taxon>Diptera</taxon>
        <taxon>Brachycera</taxon>
        <taxon>Muscomorpha</taxon>
        <taxon>Ephydroidea</taxon>
        <taxon>Drosophilidae</taxon>
        <taxon>Drosophila</taxon>
        <taxon>Sophophora</taxon>
    </lineage>
</organism>
<evidence type="ECO:0000313" key="2">
    <source>
        <dbReference type="EMBL" id="EDX10378.1"/>
    </source>
</evidence>
<dbReference type="EMBL" id="CM000363">
    <property type="protein sequence ID" value="EDX10378.1"/>
    <property type="molecule type" value="Genomic_DNA"/>
</dbReference>
<dbReference type="OMA" id="SAKFATN"/>
<sequence length="98" mass="9742">MRWLGAKFRWPSAKFATNAATTVCASASAPPARHHPLHGGVGGAGGAGGAAGDVGDVGDAGDAGGAGEHHRPQANGAGIFDFRLNTAERKVQLVEQAA</sequence>